<gene>
    <name evidence="6" type="ORF">BSZ39_12820</name>
</gene>
<dbReference type="Gene3D" id="3.10.105.10">
    <property type="entry name" value="Dipeptide-binding Protein, Domain 3"/>
    <property type="match status" value="1"/>
</dbReference>
<evidence type="ECO:0000313" key="6">
    <source>
        <dbReference type="EMBL" id="OKL51229.1"/>
    </source>
</evidence>
<comment type="similarity">
    <text evidence="1">Belongs to the bacterial solute-binding protein 5 family.</text>
</comment>
<dbReference type="PANTHER" id="PTHR30290">
    <property type="entry name" value="PERIPLASMIC BINDING COMPONENT OF ABC TRANSPORTER"/>
    <property type="match status" value="1"/>
</dbReference>
<evidence type="ECO:0000256" key="4">
    <source>
        <dbReference type="SAM" id="MobiDB-lite"/>
    </source>
</evidence>
<dbReference type="InterPro" id="IPR039424">
    <property type="entry name" value="SBP_5"/>
</dbReference>
<evidence type="ECO:0000256" key="2">
    <source>
        <dbReference type="ARBA" id="ARBA00022448"/>
    </source>
</evidence>
<dbReference type="EMBL" id="MQVR01000165">
    <property type="protein sequence ID" value="OKL51229.1"/>
    <property type="molecule type" value="Genomic_DNA"/>
</dbReference>
<keyword evidence="3" id="KW-0732">Signal</keyword>
<feature type="region of interest" description="Disordered" evidence="4">
    <location>
        <begin position="282"/>
        <end position="308"/>
    </location>
</feature>
<dbReference type="Gene3D" id="3.40.190.10">
    <property type="entry name" value="Periplasmic binding protein-like II"/>
    <property type="match status" value="1"/>
</dbReference>
<accession>A0A1Q5PUU6</accession>
<evidence type="ECO:0000259" key="5">
    <source>
        <dbReference type="Pfam" id="PF00496"/>
    </source>
</evidence>
<dbReference type="GO" id="GO:1904680">
    <property type="term" value="F:peptide transmembrane transporter activity"/>
    <property type="evidence" value="ECO:0007669"/>
    <property type="project" value="TreeGrafter"/>
</dbReference>
<keyword evidence="7" id="KW-1185">Reference proteome</keyword>
<evidence type="ECO:0000256" key="1">
    <source>
        <dbReference type="ARBA" id="ARBA00005695"/>
    </source>
</evidence>
<keyword evidence="2" id="KW-0813">Transport</keyword>
<dbReference type="PANTHER" id="PTHR30290:SF9">
    <property type="entry name" value="OLIGOPEPTIDE-BINDING PROTEIN APPA"/>
    <property type="match status" value="1"/>
</dbReference>
<name>A0A1Q5PUU6_9ACTO</name>
<dbReference type="Pfam" id="PF00496">
    <property type="entry name" value="SBP_bac_5"/>
    <property type="match status" value="1"/>
</dbReference>
<proteinExistence type="inferred from homology"/>
<feature type="domain" description="Solute-binding protein family 5" evidence="5">
    <location>
        <begin position="8"/>
        <end position="294"/>
    </location>
</feature>
<organism evidence="6 7">
    <name type="scientific">Bowdeniella nasicola</name>
    <dbReference type="NCBI Taxonomy" id="208480"/>
    <lineage>
        <taxon>Bacteria</taxon>
        <taxon>Bacillati</taxon>
        <taxon>Actinomycetota</taxon>
        <taxon>Actinomycetes</taxon>
        <taxon>Actinomycetales</taxon>
        <taxon>Actinomycetaceae</taxon>
        <taxon>Bowdeniella</taxon>
    </lineage>
</organism>
<dbReference type="SUPFAM" id="SSF53850">
    <property type="entry name" value="Periplasmic binding protein-like II"/>
    <property type="match status" value="1"/>
</dbReference>
<sequence length="308" mass="32858">MTYDADIKVVGDLAKDWQVSEDALTWTFTLNNGIKFSDGTPVTAKDVVFTYQMLKDDGEAFDLSFVTQMDAPDEHTVKFTLDAPRSTFISQLTEVPIVPAASYGPDYSKNPIGSGPYKVAQYTKDEQLILEANEHYATKPTFKKLTFLLQEEDAALAAARAGKVDVAYAPSSLADQKIDGMTAQAYKSVDVRGIAMPSQPAGNTGKLKGEEVEVGNDVTSDLAIRQALSVGLNRQKLVDIALGGFGKPAFSSAEGLPFDGGISFKDGDTDRAKTILAEAGWTDSDGDGIVEKDGKPASFTGSSELSVG</sequence>
<feature type="compositionally biased region" description="Polar residues" evidence="4">
    <location>
        <begin position="299"/>
        <end position="308"/>
    </location>
</feature>
<dbReference type="GO" id="GO:0015833">
    <property type="term" value="P:peptide transport"/>
    <property type="evidence" value="ECO:0007669"/>
    <property type="project" value="TreeGrafter"/>
</dbReference>
<evidence type="ECO:0000313" key="7">
    <source>
        <dbReference type="Proteomes" id="UP000185628"/>
    </source>
</evidence>
<evidence type="ECO:0000256" key="3">
    <source>
        <dbReference type="ARBA" id="ARBA00022729"/>
    </source>
</evidence>
<dbReference type="Proteomes" id="UP000185628">
    <property type="component" value="Unassembled WGS sequence"/>
</dbReference>
<dbReference type="AlphaFoldDB" id="A0A1Q5PUU6"/>
<dbReference type="InterPro" id="IPR000914">
    <property type="entry name" value="SBP_5_dom"/>
</dbReference>
<protein>
    <recommendedName>
        <fullName evidence="5">Solute-binding protein family 5 domain-containing protein</fullName>
    </recommendedName>
</protein>
<reference evidence="7" key="1">
    <citation type="submission" date="2016-12" db="EMBL/GenBank/DDBJ databases">
        <authorList>
            <person name="Meng X."/>
        </authorList>
    </citation>
    <scope>NUCLEOTIDE SEQUENCE [LARGE SCALE GENOMIC DNA]</scope>
    <source>
        <strain evidence="7">DSM 19116</strain>
    </source>
</reference>
<comment type="caution">
    <text evidence="6">The sequence shown here is derived from an EMBL/GenBank/DDBJ whole genome shotgun (WGS) entry which is preliminary data.</text>
</comment>